<keyword evidence="3 4" id="KW-0408">Iron</keyword>
<keyword evidence="2 4" id="KW-0479">Metal-binding</keyword>
<dbReference type="PANTHER" id="PTHR35008">
    <property type="entry name" value="BLL4482 PROTEIN-RELATED"/>
    <property type="match status" value="1"/>
</dbReference>
<proteinExistence type="predicted"/>
<gene>
    <name evidence="6" type="ORF">C8P68_104380</name>
</gene>
<dbReference type="Pfam" id="PF00034">
    <property type="entry name" value="Cytochrom_C"/>
    <property type="match status" value="1"/>
</dbReference>
<dbReference type="Proteomes" id="UP000244168">
    <property type="component" value="Unassembled WGS sequence"/>
</dbReference>
<dbReference type="AlphaFoldDB" id="A0A2T5JA09"/>
<evidence type="ECO:0000256" key="2">
    <source>
        <dbReference type="ARBA" id="ARBA00022723"/>
    </source>
</evidence>
<dbReference type="EMBL" id="QAOQ01000004">
    <property type="protein sequence ID" value="PTQ96887.1"/>
    <property type="molecule type" value="Genomic_DNA"/>
</dbReference>
<accession>A0A2T5JA09</accession>
<evidence type="ECO:0000259" key="5">
    <source>
        <dbReference type="PROSITE" id="PS51007"/>
    </source>
</evidence>
<evidence type="ECO:0000313" key="7">
    <source>
        <dbReference type="Proteomes" id="UP000244168"/>
    </source>
</evidence>
<evidence type="ECO:0000256" key="3">
    <source>
        <dbReference type="ARBA" id="ARBA00023004"/>
    </source>
</evidence>
<dbReference type="Gene3D" id="1.10.760.10">
    <property type="entry name" value="Cytochrome c-like domain"/>
    <property type="match status" value="1"/>
</dbReference>
<dbReference type="PANTHER" id="PTHR35008:SF8">
    <property type="entry name" value="ALCOHOL DEHYDROGENASE CYTOCHROME C SUBUNIT"/>
    <property type="match status" value="1"/>
</dbReference>
<evidence type="ECO:0000256" key="1">
    <source>
        <dbReference type="ARBA" id="ARBA00022617"/>
    </source>
</evidence>
<evidence type="ECO:0000256" key="4">
    <source>
        <dbReference type="PROSITE-ProRule" id="PRU00433"/>
    </source>
</evidence>
<dbReference type="PROSITE" id="PS51257">
    <property type="entry name" value="PROKAR_LIPOPROTEIN"/>
    <property type="match status" value="1"/>
</dbReference>
<dbReference type="InterPro" id="IPR036909">
    <property type="entry name" value="Cyt_c-like_dom_sf"/>
</dbReference>
<dbReference type="RefSeq" id="WP_107828827.1">
    <property type="nucleotide sequence ID" value="NZ_CP160205.1"/>
</dbReference>
<evidence type="ECO:0000313" key="6">
    <source>
        <dbReference type="EMBL" id="PTQ96887.1"/>
    </source>
</evidence>
<comment type="caution">
    <text evidence="6">The sequence shown here is derived from an EMBL/GenBank/DDBJ whole genome shotgun (WGS) entry which is preliminary data.</text>
</comment>
<keyword evidence="7" id="KW-1185">Reference proteome</keyword>
<dbReference type="OrthoDB" id="9811395at2"/>
<dbReference type="GO" id="GO:0020037">
    <property type="term" value="F:heme binding"/>
    <property type="evidence" value="ECO:0007669"/>
    <property type="project" value="InterPro"/>
</dbReference>
<organism evidence="6 7">
    <name type="scientific">Mucilaginibacter yixingensis</name>
    <dbReference type="NCBI Taxonomy" id="1295612"/>
    <lineage>
        <taxon>Bacteria</taxon>
        <taxon>Pseudomonadati</taxon>
        <taxon>Bacteroidota</taxon>
        <taxon>Sphingobacteriia</taxon>
        <taxon>Sphingobacteriales</taxon>
        <taxon>Sphingobacteriaceae</taxon>
        <taxon>Mucilaginibacter</taxon>
    </lineage>
</organism>
<dbReference type="InterPro" id="IPR051459">
    <property type="entry name" value="Cytochrome_c-type_DH"/>
</dbReference>
<dbReference type="SUPFAM" id="SSF46626">
    <property type="entry name" value="Cytochrome c"/>
    <property type="match status" value="1"/>
</dbReference>
<name>A0A2T5JA09_9SPHI</name>
<dbReference type="GO" id="GO:0009055">
    <property type="term" value="F:electron transfer activity"/>
    <property type="evidence" value="ECO:0007669"/>
    <property type="project" value="InterPro"/>
</dbReference>
<dbReference type="GO" id="GO:0046872">
    <property type="term" value="F:metal ion binding"/>
    <property type="evidence" value="ECO:0007669"/>
    <property type="project" value="UniProtKB-KW"/>
</dbReference>
<reference evidence="6 7" key="1">
    <citation type="submission" date="2018-04" db="EMBL/GenBank/DDBJ databases">
        <title>Genomic Encyclopedia of Archaeal and Bacterial Type Strains, Phase II (KMG-II): from individual species to whole genera.</title>
        <authorList>
            <person name="Goeker M."/>
        </authorList>
    </citation>
    <scope>NUCLEOTIDE SEQUENCE [LARGE SCALE GENOMIC DNA]</scope>
    <source>
        <strain evidence="6 7">DSM 26809</strain>
    </source>
</reference>
<dbReference type="PROSITE" id="PS51007">
    <property type="entry name" value="CYTC"/>
    <property type="match status" value="1"/>
</dbReference>
<protein>
    <submittedName>
        <fullName evidence="6">Cbb3-type cytochrome c oxidase subunit III</fullName>
    </submittedName>
</protein>
<feature type="domain" description="Cytochrome c" evidence="5">
    <location>
        <begin position="30"/>
        <end position="119"/>
    </location>
</feature>
<sequence>MKALKAIGIILVLVAIITACQNEGELNYSRYYANGQAIYQSNCQNCHGQNGEGLGELIPPLTDSVFLKTHRHELACFLHNGLKQTIVVKGKTYEGQAMPQQNLSPIEAAEVITYVLNSFGNKAGVHDNAAVQKDLAGCK</sequence>
<dbReference type="InterPro" id="IPR009056">
    <property type="entry name" value="Cyt_c-like_dom"/>
</dbReference>
<keyword evidence="1 4" id="KW-0349">Heme</keyword>